<evidence type="ECO:0000313" key="3">
    <source>
        <dbReference type="Proteomes" id="UP000799291"/>
    </source>
</evidence>
<evidence type="ECO:0000256" key="1">
    <source>
        <dbReference type="SAM" id="MobiDB-lite"/>
    </source>
</evidence>
<gene>
    <name evidence="2" type="ORF">K458DRAFT_432497</name>
</gene>
<organism evidence="2 3">
    <name type="scientific">Lentithecium fluviatile CBS 122367</name>
    <dbReference type="NCBI Taxonomy" id="1168545"/>
    <lineage>
        <taxon>Eukaryota</taxon>
        <taxon>Fungi</taxon>
        <taxon>Dikarya</taxon>
        <taxon>Ascomycota</taxon>
        <taxon>Pezizomycotina</taxon>
        <taxon>Dothideomycetes</taxon>
        <taxon>Pleosporomycetidae</taxon>
        <taxon>Pleosporales</taxon>
        <taxon>Massarineae</taxon>
        <taxon>Lentitheciaceae</taxon>
        <taxon>Lentithecium</taxon>
    </lineage>
</organism>
<accession>A0A6G1IXZ6</accession>
<feature type="region of interest" description="Disordered" evidence="1">
    <location>
        <begin position="1"/>
        <end position="50"/>
    </location>
</feature>
<dbReference type="AlphaFoldDB" id="A0A6G1IXZ6"/>
<sequence>MTTGRVTQARPPPWKTARLAVNGSPSITRNKEKAKAHQSTPKHAKARSAASALSEGASALGLGSADDRVIVCNAAAAPDALRRPRLDRQRFLGVTETSEKSCCKFATRLDDAMDIAMAQCVRDAVRLGGEAEFSFSAARLGAGGSWPSVNQGSFPCWCTLCGACRAGWCT</sequence>
<protein>
    <submittedName>
        <fullName evidence="2">Uncharacterized protein</fullName>
    </submittedName>
</protein>
<keyword evidence="3" id="KW-1185">Reference proteome</keyword>
<evidence type="ECO:0000313" key="2">
    <source>
        <dbReference type="EMBL" id="KAF2683136.1"/>
    </source>
</evidence>
<reference evidence="2" key="1">
    <citation type="journal article" date="2020" name="Stud. Mycol.">
        <title>101 Dothideomycetes genomes: a test case for predicting lifestyles and emergence of pathogens.</title>
        <authorList>
            <person name="Haridas S."/>
            <person name="Albert R."/>
            <person name="Binder M."/>
            <person name="Bloem J."/>
            <person name="Labutti K."/>
            <person name="Salamov A."/>
            <person name="Andreopoulos B."/>
            <person name="Baker S."/>
            <person name="Barry K."/>
            <person name="Bills G."/>
            <person name="Bluhm B."/>
            <person name="Cannon C."/>
            <person name="Castanera R."/>
            <person name="Culley D."/>
            <person name="Daum C."/>
            <person name="Ezra D."/>
            <person name="Gonzalez J."/>
            <person name="Henrissat B."/>
            <person name="Kuo A."/>
            <person name="Liang C."/>
            <person name="Lipzen A."/>
            <person name="Lutzoni F."/>
            <person name="Magnuson J."/>
            <person name="Mondo S."/>
            <person name="Nolan M."/>
            <person name="Ohm R."/>
            <person name="Pangilinan J."/>
            <person name="Park H.-J."/>
            <person name="Ramirez L."/>
            <person name="Alfaro M."/>
            <person name="Sun H."/>
            <person name="Tritt A."/>
            <person name="Yoshinaga Y."/>
            <person name="Zwiers L.-H."/>
            <person name="Turgeon B."/>
            <person name="Goodwin S."/>
            <person name="Spatafora J."/>
            <person name="Crous P."/>
            <person name="Grigoriev I."/>
        </authorList>
    </citation>
    <scope>NUCLEOTIDE SEQUENCE</scope>
    <source>
        <strain evidence="2">CBS 122367</strain>
    </source>
</reference>
<feature type="compositionally biased region" description="Basic residues" evidence="1">
    <location>
        <begin position="36"/>
        <end position="46"/>
    </location>
</feature>
<proteinExistence type="predicted"/>
<dbReference type="Proteomes" id="UP000799291">
    <property type="component" value="Unassembled WGS sequence"/>
</dbReference>
<dbReference type="EMBL" id="MU005585">
    <property type="protein sequence ID" value="KAF2683136.1"/>
    <property type="molecule type" value="Genomic_DNA"/>
</dbReference>
<name>A0A6G1IXZ6_9PLEO</name>